<dbReference type="Proteomes" id="UP000283210">
    <property type="component" value="Chromosome 9"/>
</dbReference>
<accession>A0A3S2UDT0</accession>
<protein>
    <recommendedName>
        <fullName evidence="5">CTCK domain-containing protein</fullName>
    </recommendedName>
</protein>
<keyword evidence="2" id="KW-0732">Signal</keyword>
<keyword evidence="1" id="KW-0472">Membrane</keyword>
<keyword evidence="1" id="KW-0812">Transmembrane</keyword>
<organism evidence="3 4">
    <name type="scientific">Oryzias javanicus</name>
    <name type="common">Javanese ricefish</name>
    <name type="synonym">Aplocheilus javanicus</name>
    <dbReference type="NCBI Taxonomy" id="123683"/>
    <lineage>
        <taxon>Eukaryota</taxon>
        <taxon>Metazoa</taxon>
        <taxon>Chordata</taxon>
        <taxon>Craniata</taxon>
        <taxon>Vertebrata</taxon>
        <taxon>Euteleostomi</taxon>
        <taxon>Actinopterygii</taxon>
        <taxon>Neopterygii</taxon>
        <taxon>Teleostei</taxon>
        <taxon>Neoteleostei</taxon>
        <taxon>Acanthomorphata</taxon>
        <taxon>Ovalentaria</taxon>
        <taxon>Atherinomorphae</taxon>
        <taxon>Beloniformes</taxon>
        <taxon>Adrianichthyidae</taxon>
        <taxon>Oryziinae</taxon>
        <taxon>Oryzias</taxon>
    </lineage>
</organism>
<feature type="chain" id="PRO_5018771321" description="CTCK domain-containing protein" evidence="2">
    <location>
        <begin position="20"/>
        <end position="138"/>
    </location>
</feature>
<keyword evidence="4" id="KW-1185">Reference proteome</keyword>
<reference evidence="3 4" key="2">
    <citation type="submission" date="2019-01" db="EMBL/GenBank/DDBJ databases">
        <title>A chromosome length genome reference of the Java medaka (oryzias javanicus).</title>
        <authorList>
            <person name="Herpin A."/>
            <person name="Takehana Y."/>
            <person name="Naruse K."/>
            <person name="Ansai S."/>
            <person name="Kawaguchi M."/>
        </authorList>
    </citation>
    <scope>NUCLEOTIDE SEQUENCE [LARGE SCALE GENOMIC DNA]</scope>
    <source>
        <strain evidence="3">RS831</strain>
        <tissue evidence="3">Whole body</tissue>
    </source>
</reference>
<evidence type="ECO:0000313" key="4">
    <source>
        <dbReference type="Proteomes" id="UP000283210"/>
    </source>
</evidence>
<evidence type="ECO:0000256" key="1">
    <source>
        <dbReference type="SAM" id="Phobius"/>
    </source>
</evidence>
<evidence type="ECO:0000256" key="2">
    <source>
        <dbReference type="SAM" id="SignalP"/>
    </source>
</evidence>
<evidence type="ECO:0008006" key="5">
    <source>
        <dbReference type="Google" id="ProtNLM"/>
    </source>
</evidence>
<dbReference type="EMBL" id="CM012445">
    <property type="protein sequence ID" value="RVE68743.1"/>
    <property type="molecule type" value="Genomic_DNA"/>
</dbReference>
<name>A0A3S2UDT0_ORYJA</name>
<proteinExistence type="predicted"/>
<keyword evidence="1" id="KW-1133">Transmembrane helix</keyword>
<gene>
    <name evidence="3" type="ORF">OJAV_G00094680</name>
</gene>
<feature type="signal peptide" evidence="2">
    <location>
        <begin position="1"/>
        <end position="19"/>
    </location>
</feature>
<feature type="transmembrane region" description="Helical" evidence="1">
    <location>
        <begin position="29"/>
        <end position="49"/>
    </location>
</feature>
<reference evidence="3 4" key="1">
    <citation type="submission" date="2018-11" db="EMBL/GenBank/DDBJ databases">
        <authorList>
            <person name="Lopez-Roques C."/>
            <person name="Donnadieu C."/>
            <person name="Bouchez O."/>
            <person name="Klopp C."/>
            <person name="Cabau C."/>
            <person name="Zahm M."/>
        </authorList>
    </citation>
    <scope>NUCLEOTIDE SEQUENCE [LARGE SCALE GENOMIC DNA]</scope>
    <source>
        <strain evidence="3">RS831</strain>
        <tissue evidence="3">Whole body</tissue>
    </source>
</reference>
<sequence>MKTVFFPSFLIASLSILCAQDKEEPESDVMRLLGTAVLCVLCVLCAVVWQRPWRTAKFTPATSTGRIPTCRGGLTTPTVSMVTEGNSLIRCTEHPTRPMAARGQQCMRCRCSTEGRVVSFQRPCCNMGCIGIIRSIPT</sequence>
<evidence type="ECO:0000313" key="3">
    <source>
        <dbReference type="EMBL" id="RVE68743.1"/>
    </source>
</evidence>
<dbReference type="AlphaFoldDB" id="A0A3S2UDT0"/>